<dbReference type="PANTHER" id="PTHR11654">
    <property type="entry name" value="OLIGOPEPTIDE TRANSPORTER-RELATED"/>
    <property type="match status" value="1"/>
</dbReference>
<feature type="transmembrane region" description="Helical" evidence="2">
    <location>
        <begin position="40"/>
        <end position="61"/>
    </location>
</feature>
<evidence type="ECO:0000256" key="1">
    <source>
        <dbReference type="ARBA" id="ARBA00044504"/>
    </source>
</evidence>
<dbReference type="Proteomes" id="UP000015453">
    <property type="component" value="Unassembled WGS sequence"/>
</dbReference>
<comment type="caution">
    <text evidence="3">The sequence shown here is derived from an EMBL/GenBank/DDBJ whole genome shotgun (WGS) entry which is preliminary data.</text>
</comment>
<dbReference type="EMBL" id="AUSU01003117">
    <property type="protein sequence ID" value="EPS67428.1"/>
    <property type="molecule type" value="Genomic_DNA"/>
</dbReference>
<reference evidence="3 4" key="1">
    <citation type="journal article" date="2013" name="BMC Genomics">
        <title>The miniature genome of a carnivorous plant Genlisea aurea contains a low number of genes and short non-coding sequences.</title>
        <authorList>
            <person name="Leushkin E.V."/>
            <person name="Sutormin R.A."/>
            <person name="Nabieva E.R."/>
            <person name="Penin A.A."/>
            <person name="Kondrashov A.S."/>
            <person name="Logacheva M.D."/>
        </authorList>
    </citation>
    <scope>NUCLEOTIDE SEQUENCE [LARGE SCALE GENOMIC DNA]</scope>
</reference>
<proteinExistence type="inferred from homology"/>
<accession>S8DW85</accession>
<name>S8DW85_9LAMI</name>
<dbReference type="InterPro" id="IPR036259">
    <property type="entry name" value="MFS_trans_sf"/>
</dbReference>
<keyword evidence="4" id="KW-1185">Reference proteome</keyword>
<feature type="transmembrane region" description="Helical" evidence="2">
    <location>
        <begin position="7"/>
        <end position="28"/>
    </location>
</feature>
<dbReference type="OrthoDB" id="1181826at2759"/>
<evidence type="ECO:0000256" key="2">
    <source>
        <dbReference type="SAM" id="Phobius"/>
    </source>
</evidence>
<keyword evidence="2" id="KW-0812">Transmembrane</keyword>
<evidence type="ECO:0000313" key="4">
    <source>
        <dbReference type="Proteomes" id="UP000015453"/>
    </source>
</evidence>
<evidence type="ECO:0000313" key="3">
    <source>
        <dbReference type="EMBL" id="EPS67428.1"/>
    </source>
</evidence>
<keyword evidence="2" id="KW-1133">Transmembrane helix</keyword>
<gene>
    <name evidence="3" type="ORF">M569_07346</name>
</gene>
<feature type="transmembrane region" description="Helical" evidence="2">
    <location>
        <begin position="68"/>
        <end position="87"/>
    </location>
</feature>
<feature type="non-terminal residue" evidence="3">
    <location>
        <position position="143"/>
    </location>
</feature>
<sequence length="143" mass="15635">MKSFVRISSLLWAEIFVNFALFVMQDYLTKVWNLDVTRAAAILNIWGAIAKILPLILLLLLDSSTGNFWMLTFSSILCSAGIGFIALSTPSLLGGPTHACEKFEPQCIGHVEKSIFYAGMVLINVGKAGHSVSLKPFLEDQNG</sequence>
<dbReference type="Gene3D" id="1.20.1250.20">
    <property type="entry name" value="MFS general substrate transporter like domains"/>
    <property type="match status" value="1"/>
</dbReference>
<keyword evidence="2" id="KW-0472">Membrane</keyword>
<comment type="similarity">
    <text evidence="1">Belongs to the major facilitator superfamily. Phosphate:H(+) symporter (TC 2.A.1.9) family.</text>
</comment>
<organism evidence="3 4">
    <name type="scientific">Genlisea aurea</name>
    <dbReference type="NCBI Taxonomy" id="192259"/>
    <lineage>
        <taxon>Eukaryota</taxon>
        <taxon>Viridiplantae</taxon>
        <taxon>Streptophyta</taxon>
        <taxon>Embryophyta</taxon>
        <taxon>Tracheophyta</taxon>
        <taxon>Spermatophyta</taxon>
        <taxon>Magnoliopsida</taxon>
        <taxon>eudicotyledons</taxon>
        <taxon>Gunneridae</taxon>
        <taxon>Pentapetalae</taxon>
        <taxon>asterids</taxon>
        <taxon>lamiids</taxon>
        <taxon>Lamiales</taxon>
        <taxon>Lentibulariaceae</taxon>
        <taxon>Genlisea</taxon>
    </lineage>
</organism>
<dbReference type="AlphaFoldDB" id="S8DW85"/>
<protein>
    <submittedName>
        <fullName evidence="3">Uncharacterized protein</fullName>
    </submittedName>
</protein>